<name>U2EEA2_9MOLU</name>
<dbReference type="InterPro" id="IPR023090">
    <property type="entry name" value="UPF0702_alpha/beta_dom_sf"/>
</dbReference>
<feature type="domain" description="YetF-like N-terminal transmembrane" evidence="9">
    <location>
        <begin position="8"/>
        <end position="81"/>
    </location>
</feature>
<keyword evidence="3" id="KW-1003">Cell membrane</keyword>
<dbReference type="Gene3D" id="3.30.240.20">
    <property type="entry name" value="bsu07140 like domains"/>
    <property type="match status" value="2"/>
</dbReference>
<feature type="transmembrane region" description="Helical" evidence="7">
    <location>
        <begin position="62"/>
        <end position="84"/>
    </location>
</feature>
<accession>U2EEA2</accession>
<feature type="transmembrane region" description="Helical" evidence="7">
    <location>
        <begin position="6"/>
        <end position="24"/>
    </location>
</feature>
<evidence type="ECO:0000256" key="1">
    <source>
        <dbReference type="ARBA" id="ARBA00004651"/>
    </source>
</evidence>
<dbReference type="EMBL" id="AFNU02000002">
    <property type="protein sequence ID" value="ERJ13016.1"/>
    <property type="molecule type" value="Genomic_DNA"/>
</dbReference>
<sequence length="233" mass="26258">MNIETDVLSVLIKAIIAFIVLLLATRLLGKKQMGQLTLFNYIAGITIGSIASNIAISKTGDFIAQITNLVTWTVLTLLLDLLVIKFPRLRLLVSGDPVILIKNGNIIKKAMKHNRISLDSLTMLLREEGVFSIRNVEFAVLESNGELTVYHKEELHNIARKDIKLHSPKPKCLPGEIVVDGKVVKRNLKEWGLSLKWLYAELKKQNIESLSDIFYAEIQTDGTLYIDHKKEKN</sequence>
<dbReference type="eggNOG" id="COG2323">
    <property type="taxonomic scope" value="Bacteria"/>
</dbReference>
<organism evidence="10 11">
    <name type="scientific">Haloplasma contractile SSD-17B</name>
    <dbReference type="NCBI Taxonomy" id="1033810"/>
    <lineage>
        <taxon>Bacteria</taxon>
        <taxon>Bacillati</taxon>
        <taxon>Mycoplasmatota</taxon>
        <taxon>Mollicutes</taxon>
        <taxon>Haloplasmatales</taxon>
        <taxon>Haloplasmataceae</taxon>
        <taxon>Haloplasma</taxon>
    </lineage>
</organism>
<evidence type="ECO:0000256" key="5">
    <source>
        <dbReference type="ARBA" id="ARBA00022989"/>
    </source>
</evidence>
<dbReference type="Pfam" id="PF04239">
    <property type="entry name" value="DUF421"/>
    <property type="match status" value="1"/>
</dbReference>
<dbReference type="InterPro" id="IPR048454">
    <property type="entry name" value="YetF_N"/>
</dbReference>
<evidence type="ECO:0000256" key="2">
    <source>
        <dbReference type="ARBA" id="ARBA00006448"/>
    </source>
</evidence>
<dbReference type="Proteomes" id="UP000005707">
    <property type="component" value="Unassembled WGS sequence"/>
</dbReference>
<dbReference type="STRING" id="1033810.HLPCO_000620"/>
<keyword evidence="4 7" id="KW-0812">Transmembrane</keyword>
<reference evidence="10 11" key="2">
    <citation type="journal article" date="2013" name="PLoS ONE">
        <title>INDIGO - INtegrated Data Warehouse of MIcrobial GenOmes with Examples from the Red Sea Extremophiles.</title>
        <authorList>
            <person name="Alam I."/>
            <person name="Antunes A."/>
            <person name="Kamau A.A."/>
            <person name="Ba Alawi W."/>
            <person name="Kalkatawi M."/>
            <person name="Stingl U."/>
            <person name="Bajic V.B."/>
        </authorList>
    </citation>
    <scope>NUCLEOTIDE SEQUENCE [LARGE SCALE GENOMIC DNA]</scope>
    <source>
        <strain evidence="10 11">SSD-17B</strain>
    </source>
</reference>
<evidence type="ECO:0000256" key="6">
    <source>
        <dbReference type="ARBA" id="ARBA00023136"/>
    </source>
</evidence>
<dbReference type="OrthoDB" id="9778331at2"/>
<comment type="similarity">
    <text evidence="2">Belongs to the UPF0702 family.</text>
</comment>
<evidence type="ECO:0000256" key="4">
    <source>
        <dbReference type="ARBA" id="ARBA00022692"/>
    </source>
</evidence>
<dbReference type="FunCoup" id="U2EEA2">
    <property type="interactions" value="28"/>
</dbReference>
<evidence type="ECO:0000259" key="9">
    <source>
        <dbReference type="Pfam" id="PF20730"/>
    </source>
</evidence>
<gene>
    <name evidence="10" type="primary">ydfS</name>
    <name evidence="10" type="ORF">HLPCO_000620</name>
</gene>
<feature type="transmembrane region" description="Helical" evidence="7">
    <location>
        <begin position="36"/>
        <end position="56"/>
    </location>
</feature>
<reference evidence="10 11" key="1">
    <citation type="journal article" date="2011" name="J. Bacteriol.">
        <title>Genome sequence of Haloplasma contractile, an unusual contractile bacterium from a deep-sea anoxic brine lake.</title>
        <authorList>
            <person name="Antunes A."/>
            <person name="Alam I."/>
            <person name="El Dorry H."/>
            <person name="Siam R."/>
            <person name="Robertson A."/>
            <person name="Bajic V.B."/>
            <person name="Stingl U."/>
        </authorList>
    </citation>
    <scope>NUCLEOTIDE SEQUENCE [LARGE SCALE GENOMIC DNA]</scope>
    <source>
        <strain evidence="10 11">SSD-17B</strain>
    </source>
</reference>
<keyword evidence="5 7" id="KW-1133">Transmembrane helix</keyword>
<evidence type="ECO:0000259" key="8">
    <source>
        <dbReference type="Pfam" id="PF04239"/>
    </source>
</evidence>
<dbReference type="InterPro" id="IPR007353">
    <property type="entry name" value="DUF421"/>
</dbReference>
<evidence type="ECO:0000256" key="3">
    <source>
        <dbReference type="ARBA" id="ARBA00022475"/>
    </source>
</evidence>
<evidence type="ECO:0000313" key="10">
    <source>
        <dbReference type="EMBL" id="ERJ13016.1"/>
    </source>
</evidence>
<dbReference type="AlphaFoldDB" id="U2EEA2"/>
<dbReference type="InParanoid" id="U2EEA2"/>
<dbReference type="PANTHER" id="PTHR34582:SF7">
    <property type="entry name" value="UPF0702 TRANSMEMBRANE PROTEIN YDFS"/>
    <property type="match status" value="1"/>
</dbReference>
<protein>
    <submittedName>
        <fullName evidence="10">Transmembrane protein YdfS</fullName>
    </submittedName>
</protein>
<comment type="caution">
    <text evidence="10">The sequence shown here is derived from an EMBL/GenBank/DDBJ whole genome shotgun (WGS) entry which is preliminary data.</text>
</comment>
<proteinExistence type="inferred from homology"/>
<dbReference type="RefSeq" id="WP_008826973.1">
    <property type="nucleotide sequence ID" value="NZ_AFNU02000002.1"/>
</dbReference>
<evidence type="ECO:0000313" key="11">
    <source>
        <dbReference type="Proteomes" id="UP000005707"/>
    </source>
</evidence>
<dbReference type="PANTHER" id="PTHR34582">
    <property type="entry name" value="UPF0702 TRANSMEMBRANE PROTEIN YCAP"/>
    <property type="match status" value="1"/>
</dbReference>
<keyword evidence="11" id="KW-1185">Reference proteome</keyword>
<keyword evidence="6 7" id="KW-0472">Membrane</keyword>
<evidence type="ECO:0000256" key="7">
    <source>
        <dbReference type="SAM" id="Phobius"/>
    </source>
</evidence>
<comment type="subcellular location">
    <subcellularLocation>
        <location evidence="1">Cell membrane</location>
        <topology evidence="1">Multi-pass membrane protein</topology>
    </subcellularLocation>
</comment>
<dbReference type="Pfam" id="PF20730">
    <property type="entry name" value="YetF_N"/>
    <property type="match status" value="1"/>
</dbReference>
<dbReference type="GO" id="GO:0005886">
    <property type="term" value="C:plasma membrane"/>
    <property type="evidence" value="ECO:0007669"/>
    <property type="project" value="UniProtKB-SubCell"/>
</dbReference>
<feature type="domain" description="YetF C-terminal" evidence="8">
    <location>
        <begin position="85"/>
        <end position="218"/>
    </location>
</feature>